<evidence type="ECO:0000313" key="3">
    <source>
        <dbReference type="Proteomes" id="UP001152755"/>
    </source>
</evidence>
<evidence type="ECO:0000313" key="2">
    <source>
        <dbReference type="EMBL" id="MDG3016653.1"/>
    </source>
</evidence>
<dbReference type="AlphaFoldDB" id="A0A9X4M7F8"/>
<dbReference type="Proteomes" id="UP001152755">
    <property type="component" value="Unassembled WGS sequence"/>
</dbReference>
<reference evidence="2" key="1">
    <citation type="submission" date="2022-08" db="EMBL/GenBank/DDBJ databases">
        <title>Genome analysis of Corynebacteriales strain.</title>
        <authorList>
            <person name="Lee S.D."/>
        </authorList>
    </citation>
    <scope>NUCLEOTIDE SEQUENCE</scope>
    <source>
        <strain evidence="2">D3-21</strain>
    </source>
</reference>
<keyword evidence="1" id="KW-0472">Membrane</keyword>
<organism evidence="2 3">
    <name type="scientific">Speluncibacter jeojiensis</name>
    <dbReference type="NCBI Taxonomy" id="2710754"/>
    <lineage>
        <taxon>Bacteria</taxon>
        <taxon>Bacillati</taxon>
        <taxon>Actinomycetota</taxon>
        <taxon>Actinomycetes</taxon>
        <taxon>Mycobacteriales</taxon>
        <taxon>Speluncibacteraceae</taxon>
        <taxon>Speluncibacter</taxon>
    </lineage>
</organism>
<comment type="caution">
    <text evidence="2">The sequence shown here is derived from an EMBL/GenBank/DDBJ whole genome shotgun (WGS) entry which is preliminary data.</text>
</comment>
<protein>
    <submittedName>
        <fullName evidence="2">Uncharacterized protein</fullName>
    </submittedName>
</protein>
<keyword evidence="1" id="KW-0812">Transmembrane</keyword>
<proteinExistence type="predicted"/>
<dbReference type="EMBL" id="JANRHA010000015">
    <property type="protein sequence ID" value="MDG3016653.1"/>
    <property type="molecule type" value="Genomic_DNA"/>
</dbReference>
<feature type="transmembrane region" description="Helical" evidence="1">
    <location>
        <begin position="37"/>
        <end position="56"/>
    </location>
</feature>
<evidence type="ECO:0000256" key="1">
    <source>
        <dbReference type="SAM" id="Phobius"/>
    </source>
</evidence>
<name>A0A9X4M7F8_9ACTN</name>
<dbReference type="RefSeq" id="WP_332520612.1">
    <property type="nucleotide sequence ID" value="NZ_JANRHA010000015.1"/>
</dbReference>
<feature type="transmembrane region" description="Helical" evidence="1">
    <location>
        <begin position="62"/>
        <end position="80"/>
    </location>
</feature>
<sequence length="219" mass="22616">MSDGPGIDGPATGGPVAEEVALDLVPVELIARQIRRMAAVVVAIALVVAVVCGIFLPWAVAVIVGVVLAVPGLLTAAVALRRRIRLTDTVITARGLRTVRVDAARADVVELLVRPGRIAQVLLRVADGGRSVTVPLALYAEQGARELPLLAMRRLADALASGESPGAAALSAVLVEQLRAEAREAGAGERPLYRATRGAAESARRPVTLSAAQVAALLN</sequence>
<accession>A0A9X4M7F8</accession>
<keyword evidence="1" id="KW-1133">Transmembrane helix</keyword>
<keyword evidence="3" id="KW-1185">Reference proteome</keyword>
<gene>
    <name evidence="2" type="ORF">NVS88_19050</name>
</gene>